<keyword evidence="2" id="KW-1185">Reference proteome</keyword>
<dbReference type="RefSeq" id="WP_076755360.1">
    <property type="nucleotide sequence ID" value="NZ_CP023018.1"/>
</dbReference>
<dbReference type="InterPro" id="IPR012902">
    <property type="entry name" value="N_methyl_site"/>
</dbReference>
<dbReference type="AlphaFoldDB" id="A0A1R3VV14"/>
<name>A0A1R3VV14_9GAMM</name>
<dbReference type="EMBL" id="FTPK01000002">
    <property type="protein sequence ID" value="SIT68745.1"/>
    <property type="molecule type" value="Genomic_DNA"/>
</dbReference>
<dbReference type="STRING" id="233100.SAMN05216526_0923"/>
<sequence>MRDQAGFSLVEMLISLLLAAFLLAGALQLFTALRAAQNELHDLAEAQEVLAFSVDVLLREVRSASALETGNNALIISRQRFTEWCAQPAATEPRPITYFMQGEGLRCRGSRLAQELLLGFAPRSRLQAEAVTGGLEHGVRIRLPLSYPSPIEVTATPRRPQRPMP</sequence>
<evidence type="ECO:0000313" key="1">
    <source>
        <dbReference type="EMBL" id="SIT68745.1"/>
    </source>
</evidence>
<dbReference type="Proteomes" id="UP000223759">
    <property type="component" value="Unassembled WGS sequence"/>
</dbReference>
<gene>
    <name evidence="1" type="ORF">SAMN05216526_0923</name>
</gene>
<evidence type="ECO:0000313" key="2">
    <source>
        <dbReference type="Proteomes" id="UP000223759"/>
    </source>
</evidence>
<dbReference type="PROSITE" id="PS00409">
    <property type="entry name" value="PROKAR_NTER_METHYL"/>
    <property type="match status" value="1"/>
</dbReference>
<dbReference type="NCBIfam" id="TIGR02532">
    <property type="entry name" value="IV_pilin_GFxxxE"/>
    <property type="match status" value="1"/>
</dbReference>
<dbReference type="OrthoDB" id="5794182at2"/>
<accession>A0A1R3VV14</accession>
<organism evidence="1 2">
    <name type="scientific">Ectothiorhodosinus mongolicus</name>
    <dbReference type="NCBI Taxonomy" id="233100"/>
    <lineage>
        <taxon>Bacteria</taxon>
        <taxon>Pseudomonadati</taxon>
        <taxon>Pseudomonadota</taxon>
        <taxon>Gammaproteobacteria</taxon>
        <taxon>Chromatiales</taxon>
        <taxon>Ectothiorhodospiraceae</taxon>
        <taxon>Ectothiorhodosinus</taxon>
    </lineage>
</organism>
<proteinExistence type="predicted"/>
<dbReference type="Pfam" id="PF07963">
    <property type="entry name" value="N_methyl"/>
    <property type="match status" value="1"/>
</dbReference>
<protein>
    <submittedName>
        <fullName evidence="1">Prepilin-type N-terminal cleavage/methylation domain-containing protein</fullName>
    </submittedName>
</protein>
<reference evidence="1 2" key="1">
    <citation type="submission" date="2017-01" db="EMBL/GenBank/DDBJ databases">
        <authorList>
            <person name="Mah S.A."/>
            <person name="Swanson W.J."/>
            <person name="Moy G.W."/>
            <person name="Vacquier V.D."/>
        </authorList>
    </citation>
    <scope>NUCLEOTIDE SEQUENCE [LARGE SCALE GENOMIC DNA]</scope>
    <source>
        <strain evidence="1 2">M9</strain>
    </source>
</reference>